<dbReference type="InterPro" id="IPR008972">
    <property type="entry name" value="Cupredoxin"/>
</dbReference>
<dbReference type="Proteomes" id="UP000198755">
    <property type="component" value="Unassembled WGS sequence"/>
</dbReference>
<protein>
    <submittedName>
        <fullName evidence="3">Plastocyanin</fullName>
    </submittedName>
</protein>
<dbReference type="InterPro" id="IPR035668">
    <property type="entry name" value="Amicyanin"/>
</dbReference>
<dbReference type="PANTHER" id="PTHR36507:SF1">
    <property type="entry name" value="BLL1555 PROTEIN"/>
    <property type="match status" value="1"/>
</dbReference>
<evidence type="ECO:0000259" key="2">
    <source>
        <dbReference type="Pfam" id="PF13473"/>
    </source>
</evidence>
<dbReference type="RefSeq" id="WP_091685510.1">
    <property type="nucleotide sequence ID" value="NZ_FOSN01000017.1"/>
</dbReference>
<evidence type="ECO:0000256" key="1">
    <source>
        <dbReference type="SAM" id="SignalP"/>
    </source>
</evidence>
<evidence type="ECO:0000313" key="4">
    <source>
        <dbReference type="Proteomes" id="UP000198755"/>
    </source>
</evidence>
<feature type="signal peptide" evidence="1">
    <location>
        <begin position="1"/>
        <end position="23"/>
    </location>
</feature>
<dbReference type="InterPro" id="IPR028096">
    <property type="entry name" value="EfeO_Cupredoxin"/>
</dbReference>
<dbReference type="SUPFAM" id="SSF49503">
    <property type="entry name" value="Cupredoxins"/>
    <property type="match status" value="1"/>
</dbReference>
<accession>A0A1I4C093</accession>
<evidence type="ECO:0000313" key="3">
    <source>
        <dbReference type="EMBL" id="SFK74482.1"/>
    </source>
</evidence>
<feature type="chain" id="PRO_5011544004" evidence="1">
    <location>
        <begin position="24"/>
        <end position="114"/>
    </location>
</feature>
<dbReference type="STRING" id="1612308.SAMN05444581_11765"/>
<keyword evidence="1" id="KW-0732">Signal</keyword>
<gene>
    <name evidence="3" type="ORF">SAMN05444581_11765</name>
</gene>
<name>A0A1I4C093_9HYPH</name>
<dbReference type="OrthoDB" id="9796416at2"/>
<dbReference type="InterPro" id="IPR052721">
    <property type="entry name" value="ET_Amicyanin"/>
</dbReference>
<proteinExistence type="predicted"/>
<feature type="domain" description="EfeO-type cupredoxin-like" evidence="2">
    <location>
        <begin position="14"/>
        <end position="112"/>
    </location>
</feature>
<sequence length="114" mass="12473">MNIFNIFSLRIAAVLAVSMMMVAPCVPASRAADAEITIDNFSFHPDKLSVKAGTTIVFRNRDDIPHTVASAEGVFRSEALDTDDAFSFTFDKPGVYPFFCSLHPKMTGEIIVTP</sequence>
<dbReference type="PANTHER" id="PTHR36507">
    <property type="entry name" value="BLL1555 PROTEIN"/>
    <property type="match status" value="1"/>
</dbReference>
<dbReference type="EMBL" id="FOSN01000017">
    <property type="protein sequence ID" value="SFK74482.1"/>
    <property type="molecule type" value="Genomic_DNA"/>
</dbReference>
<reference evidence="3 4" key="1">
    <citation type="submission" date="2016-10" db="EMBL/GenBank/DDBJ databases">
        <authorList>
            <person name="de Groot N.N."/>
        </authorList>
    </citation>
    <scope>NUCLEOTIDE SEQUENCE [LARGE SCALE GENOMIC DNA]</scope>
    <source>
        <strain evidence="3 4">NE2</strain>
    </source>
</reference>
<keyword evidence="4" id="KW-1185">Reference proteome</keyword>
<dbReference type="CDD" id="cd13921">
    <property type="entry name" value="Amicyanin"/>
    <property type="match status" value="1"/>
</dbReference>
<dbReference type="Gene3D" id="2.60.40.420">
    <property type="entry name" value="Cupredoxins - blue copper proteins"/>
    <property type="match status" value="1"/>
</dbReference>
<dbReference type="AlphaFoldDB" id="A0A1I4C093"/>
<organism evidence="3 4">
    <name type="scientific">Methylocapsa palsarum</name>
    <dbReference type="NCBI Taxonomy" id="1612308"/>
    <lineage>
        <taxon>Bacteria</taxon>
        <taxon>Pseudomonadati</taxon>
        <taxon>Pseudomonadota</taxon>
        <taxon>Alphaproteobacteria</taxon>
        <taxon>Hyphomicrobiales</taxon>
        <taxon>Beijerinckiaceae</taxon>
        <taxon>Methylocapsa</taxon>
    </lineage>
</organism>
<dbReference type="Pfam" id="PF13473">
    <property type="entry name" value="Cupredoxin_1"/>
    <property type="match status" value="1"/>
</dbReference>